<evidence type="ECO:0000256" key="3">
    <source>
        <dbReference type="ARBA" id="ARBA00022989"/>
    </source>
</evidence>
<dbReference type="AlphaFoldDB" id="A0AAV2LLK8"/>
<dbReference type="PROSITE" id="PS00216">
    <property type="entry name" value="SUGAR_TRANSPORT_1"/>
    <property type="match status" value="1"/>
</dbReference>
<evidence type="ECO:0000256" key="4">
    <source>
        <dbReference type="ARBA" id="ARBA00023136"/>
    </source>
</evidence>
<feature type="transmembrane region" description="Helical" evidence="5">
    <location>
        <begin position="335"/>
        <end position="357"/>
    </location>
</feature>
<keyword evidence="2 5" id="KW-0812">Transmembrane</keyword>
<protein>
    <recommendedName>
        <fullName evidence="6">Major facilitator superfamily (MFS) profile domain-containing protein</fullName>
    </recommendedName>
</protein>
<dbReference type="Gene3D" id="1.20.1250.20">
    <property type="entry name" value="MFS general substrate transporter like domains"/>
    <property type="match status" value="1"/>
</dbReference>
<dbReference type="InterPro" id="IPR036259">
    <property type="entry name" value="MFS_trans_sf"/>
</dbReference>
<feature type="transmembrane region" description="Helical" evidence="5">
    <location>
        <begin position="218"/>
        <end position="237"/>
    </location>
</feature>
<feature type="transmembrane region" description="Helical" evidence="5">
    <location>
        <begin position="155"/>
        <end position="176"/>
    </location>
</feature>
<dbReference type="EMBL" id="OZ035825">
    <property type="protein sequence ID" value="CAL1602035.1"/>
    <property type="molecule type" value="Genomic_DNA"/>
</dbReference>
<dbReference type="Proteomes" id="UP001497482">
    <property type="component" value="Chromosome 3"/>
</dbReference>
<feature type="transmembrane region" description="Helical" evidence="5">
    <location>
        <begin position="130"/>
        <end position="149"/>
    </location>
</feature>
<dbReference type="PANTHER" id="PTHR24064">
    <property type="entry name" value="SOLUTE CARRIER FAMILY 22 MEMBER"/>
    <property type="match status" value="1"/>
</dbReference>
<gene>
    <name evidence="7" type="ORF">KC01_LOCUS29876</name>
</gene>
<feature type="transmembrane region" description="Helical" evidence="5">
    <location>
        <begin position="305"/>
        <end position="323"/>
    </location>
</feature>
<evidence type="ECO:0000256" key="2">
    <source>
        <dbReference type="ARBA" id="ARBA00022692"/>
    </source>
</evidence>
<comment type="subcellular location">
    <subcellularLocation>
        <location evidence="1">Membrane</location>
        <topology evidence="1">Multi-pass membrane protein</topology>
    </subcellularLocation>
</comment>
<evidence type="ECO:0000256" key="5">
    <source>
        <dbReference type="SAM" id="Phobius"/>
    </source>
</evidence>
<sequence length="528" mass="58215">MEQAHHCDLSPSTNLSQEWIEAISPAQSEHGALLQVGRRVCRGSSLGHVENASAHGLHPADNTTTSELPSLGCHGWNFSQQYFTSTVVTEFALVCGDQWKRDLSSMVFFFGGMCGCFVSGQLADRVGRKPVLFASLLLLSVFSWGLTFAPSWPVFTALFFMVGCGQATTYIIVFVLGSELLTGKMRVLFSTLGLPFSFTFGMMLLPYAAYLLSSWRHLAVTIAAVSSVACLPFWWLVPESPRWLLSQGHKQEAERILQMAASPNQLQAPIRIFYPEQAENRFRTDKLGESGTFLDLLKARNVRNIIVKLWICWFAIHVSYYGMAFITSSLFGNPFLNYFLVSVIELPAYVCSWLAATRCPRRKIFIMFGALGSTGLLLTSLTTDIWPTVTLVLVMLGKFGVLAAISCMYIHTGELFPTVIRNTAMSSCGMLGRVGAALSPYLQHLAAVSPSLPWGVVAALSLLSVMLVFSIPETFREPLPDSIEQMTKPQRFSLIFSDCFSVRENTDKKAITVSPVSPVAEVLCSTPL</sequence>
<evidence type="ECO:0000259" key="6">
    <source>
        <dbReference type="PROSITE" id="PS50850"/>
    </source>
</evidence>
<dbReference type="InterPro" id="IPR020846">
    <property type="entry name" value="MFS_dom"/>
</dbReference>
<evidence type="ECO:0000256" key="1">
    <source>
        <dbReference type="ARBA" id="ARBA00004141"/>
    </source>
</evidence>
<keyword evidence="4 5" id="KW-0472">Membrane</keyword>
<dbReference type="GO" id="GO:0016020">
    <property type="term" value="C:membrane"/>
    <property type="evidence" value="ECO:0007669"/>
    <property type="project" value="UniProtKB-SubCell"/>
</dbReference>
<feature type="transmembrane region" description="Helical" evidence="5">
    <location>
        <begin position="188"/>
        <end position="212"/>
    </location>
</feature>
<name>A0AAV2LLK8_KNICA</name>
<dbReference type="Pfam" id="PF00083">
    <property type="entry name" value="Sugar_tr"/>
    <property type="match status" value="1"/>
</dbReference>
<feature type="transmembrane region" description="Helical" evidence="5">
    <location>
        <begin position="103"/>
        <end position="123"/>
    </location>
</feature>
<proteinExistence type="predicted"/>
<dbReference type="InterPro" id="IPR005828">
    <property type="entry name" value="MFS_sugar_transport-like"/>
</dbReference>
<keyword evidence="3 5" id="KW-1133">Transmembrane helix</keyword>
<dbReference type="InterPro" id="IPR005829">
    <property type="entry name" value="Sugar_transporter_CS"/>
</dbReference>
<dbReference type="SUPFAM" id="SSF103473">
    <property type="entry name" value="MFS general substrate transporter"/>
    <property type="match status" value="1"/>
</dbReference>
<dbReference type="PROSITE" id="PS50850">
    <property type="entry name" value="MFS"/>
    <property type="match status" value="1"/>
</dbReference>
<organism evidence="7 8">
    <name type="scientific">Knipowitschia caucasica</name>
    <name type="common">Caucasian dwarf goby</name>
    <name type="synonym">Pomatoschistus caucasicus</name>
    <dbReference type="NCBI Taxonomy" id="637954"/>
    <lineage>
        <taxon>Eukaryota</taxon>
        <taxon>Metazoa</taxon>
        <taxon>Chordata</taxon>
        <taxon>Craniata</taxon>
        <taxon>Vertebrata</taxon>
        <taxon>Euteleostomi</taxon>
        <taxon>Actinopterygii</taxon>
        <taxon>Neopterygii</taxon>
        <taxon>Teleostei</taxon>
        <taxon>Neoteleostei</taxon>
        <taxon>Acanthomorphata</taxon>
        <taxon>Gobiaria</taxon>
        <taxon>Gobiiformes</taxon>
        <taxon>Gobioidei</taxon>
        <taxon>Gobiidae</taxon>
        <taxon>Gobiinae</taxon>
        <taxon>Knipowitschia</taxon>
    </lineage>
</organism>
<feature type="domain" description="Major facilitator superfamily (MFS) profile" evidence="6">
    <location>
        <begin position="40"/>
        <end position="476"/>
    </location>
</feature>
<evidence type="ECO:0000313" key="7">
    <source>
        <dbReference type="EMBL" id="CAL1602035.1"/>
    </source>
</evidence>
<dbReference type="GO" id="GO:0022857">
    <property type="term" value="F:transmembrane transporter activity"/>
    <property type="evidence" value="ECO:0007669"/>
    <property type="project" value="InterPro"/>
</dbReference>
<feature type="transmembrane region" description="Helical" evidence="5">
    <location>
        <begin position="364"/>
        <end position="383"/>
    </location>
</feature>
<keyword evidence="8" id="KW-1185">Reference proteome</keyword>
<evidence type="ECO:0000313" key="8">
    <source>
        <dbReference type="Proteomes" id="UP001497482"/>
    </source>
</evidence>
<accession>A0AAV2LLK8</accession>
<reference evidence="7 8" key="1">
    <citation type="submission" date="2024-04" db="EMBL/GenBank/DDBJ databases">
        <authorList>
            <person name="Waldvogel A.-M."/>
            <person name="Schoenle A."/>
        </authorList>
    </citation>
    <scope>NUCLEOTIDE SEQUENCE [LARGE SCALE GENOMIC DNA]</scope>
</reference>
<feature type="transmembrane region" description="Helical" evidence="5">
    <location>
        <begin position="389"/>
        <end position="411"/>
    </location>
</feature>